<evidence type="ECO:0000313" key="1">
    <source>
        <dbReference type="EMBL" id="KER27652.1"/>
    </source>
</evidence>
<dbReference type="SUPFAM" id="SSF160909">
    <property type="entry name" value="ATP12-like"/>
    <property type="match status" value="1"/>
</dbReference>
<organism evidence="1 2">
    <name type="scientific">Opisthorchis viverrini</name>
    <name type="common">Southeast Asian liver fluke</name>
    <dbReference type="NCBI Taxonomy" id="6198"/>
    <lineage>
        <taxon>Eukaryota</taxon>
        <taxon>Metazoa</taxon>
        <taxon>Spiralia</taxon>
        <taxon>Lophotrochozoa</taxon>
        <taxon>Platyhelminthes</taxon>
        <taxon>Trematoda</taxon>
        <taxon>Digenea</taxon>
        <taxon>Opisthorchiida</taxon>
        <taxon>Opisthorchiata</taxon>
        <taxon>Opisthorchiidae</taxon>
        <taxon>Opisthorchis</taxon>
    </lineage>
</organism>
<dbReference type="RefSeq" id="XP_009168624.1">
    <property type="nucleotide sequence ID" value="XM_009170360.1"/>
</dbReference>
<dbReference type="KEGG" id="ovi:T265_05369"/>
<gene>
    <name evidence="1" type="ORF">T265_05369</name>
</gene>
<keyword evidence="2" id="KW-1185">Reference proteome</keyword>
<accession>A0A074ZPE2</accession>
<sequence>MAFVQHFQLKKNITSERFSWGSGDFRENQTVMQIHRWGEVPSHHDVEMAELKARVSAAVFFVLATHCRRNVKEKLNLRKLT</sequence>
<evidence type="ECO:0000313" key="2">
    <source>
        <dbReference type="Proteomes" id="UP000054324"/>
    </source>
</evidence>
<proteinExistence type="predicted"/>
<dbReference type="GeneID" id="20319551"/>
<reference evidence="1 2" key="1">
    <citation type="submission" date="2013-11" db="EMBL/GenBank/DDBJ databases">
        <title>Opisthorchis viverrini - life in the bile duct.</title>
        <authorList>
            <person name="Young N.D."/>
            <person name="Nagarajan N."/>
            <person name="Lin S.J."/>
            <person name="Korhonen P.K."/>
            <person name="Jex A.R."/>
            <person name="Hall R.S."/>
            <person name="Safavi-Hemami H."/>
            <person name="Kaewkong W."/>
            <person name="Bertrand D."/>
            <person name="Gao S."/>
            <person name="Seet Q."/>
            <person name="Wongkham S."/>
            <person name="Teh B.T."/>
            <person name="Wongkham C."/>
            <person name="Intapan P.M."/>
            <person name="Maleewong W."/>
            <person name="Yang X."/>
            <person name="Hu M."/>
            <person name="Wang Z."/>
            <person name="Hofmann A."/>
            <person name="Sternberg P.W."/>
            <person name="Tan P."/>
            <person name="Wang J."/>
            <person name="Gasser R.B."/>
        </authorList>
    </citation>
    <scope>NUCLEOTIDE SEQUENCE [LARGE SCALE GENOMIC DNA]</scope>
</reference>
<dbReference type="CTD" id="20319551"/>
<dbReference type="Proteomes" id="UP000054324">
    <property type="component" value="Unassembled WGS sequence"/>
</dbReference>
<name>A0A074ZPE2_OPIVI</name>
<dbReference type="OrthoDB" id="5673at2759"/>
<dbReference type="EMBL" id="KL596718">
    <property type="protein sequence ID" value="KER27652.1"/>
    <property type="molecule type" value="Genomic_DNA"/>
</dbReference>
<dbReference type="AlphaFoldDB" id="A0A074ZPE2"/>
<protein>
    <submittedName>
        <fullName evidence="1">Uncharacterized protein</fullName>
    </submittedName>
</protein>